<dbReference type="Proteomes" id="UP000267029">
    <property type="component" value="Unassembled WGS sequence"/>
</dbReference>
<keyword evidence="14" id="KW-1185">Reference proteome</keyword>
<dbReference type="PANTHER" id="PTHR48249:SF3">
    <property type="entry name" value="MEDIATOR OF RNA POLYMERASE II TRANSCRIPTION SUBUNIT 13"/>
    <property type="match status" value="1"/>
</dbReference>
<evidence type="ECO:0000259" key="11">
    <source>
        <dbReference type="Pfam" id="PF06333"/>
    </source>
</evidence>
<dbReference type="Pfam" id="PF06333">
    <property type="entry name" value="Med13_C"/>
    <property type="match status" value="2"/>
</dbReference>
<evidence type="ECO:0000256" key="2">
    <source>
        <dbReference type="ARBA" id="ARBA00009354"/>
    </source>
</evidence>
<gene>
    <name evidence="13" type="ORF">MCOS_LOCUS3888</name>
</gene>
<organism evidence="13 14">
    <name type="scientific">Mesocestoides corti</name>
    <name type="common">Flatworm</name>
    <dbReference type="NCBI Taxonomy" id="53468"/>
    <lineage>
        <taxon>Eukaryota</taxon>
        <taxon>Metazoa</taxon>
        <taxon>Spiralia</taxon>
        <taxon>Lophotrochozoa</taxon>
        <taxon>Platyhelminthes</taxon>
        <taxon>Cestoda</taxon>
        <taxon>Eucestoda</taxon>
        <taxon>Cyclophyllidea</taxon>
        <taxon>Mesocestoididae</taxon>
        <taxon>Mesocestoides</taxon>
    </lineage>
</organism>
<proteinExistence type="inferred from homology"/>
<evidence type="ECO:0000256" key="1">
    <source>
        <dbReference type="ARBA" id="ARBA00004123"/>
    </source>
</evidence>
<sequence>MTPLSQPKRVAFAVVLPSWQGQQGIGVAASESQRRSVAALSTFFYELSLAFENCMFGRHYPYFQPKAGNPESAFIHVQCAFPHKDENDFSQTNASRHFLKSSGSGSGGGVHFPDTLLHCLHHYKTGVIQAVRKALSERGVAMPDGHCSPILAPFAGQQEKSSPGPLVIASKSGPLNGQGPLTTAFDFYRGTELDVHLVIYLVEPFTQHFDMDDELRNLTTRCMAEAASRMVAQLPASWRQRVSVQLLPMAHITSPRCGLVSGHDGEGTADFLPHVKSMALAVYTSVDRVISPSLINANRTLTGMGPAAEKEVISANFESVHIRRVYSPAYTLAQSHDLWGQWDMHPAEPLQPSSVLFVSYCLSEDQQWLLATCTDQYGTLSQQTFINIRTPESMCTPSGVTVNKSNTATDTSHISARRLALARLWDFIISLLATTSNPWRLVIGRLGRLGHGELRGWCGLLSRKNLQNVNRSLRANCALCNLVTLVPSTSNNNGPSYRGRSTATISLTADSRVPSSCVHETPSLISACLVSTEPHSTFRLFPGSDLNTGDFGGPGGHGSSSHGGGGGGSGGVGGGSGASVSSGSGGVGSGPAGQVPAGPFANGVISAAGYAPSTTHILVFPTSTSAQAQSEQDDINFTEIFGDFYEENEFDDHAAVGMPSLDTLTTPNSAGPGCNLASAVVGGVGGVGPCSGVPQDPNGGGTGLLISSLMRGDVPVEPNTQGMPYEAACRERAKFLLESLLPFGVPDPQSEKPSLMQQPLALGYHVSTAPAGPLPSWFWAACQQTRRNSPVCLKSSLHLHCTLVGVDDDAAAHGGQQCSSNSANAGSHLLDSNVTCDVLRFVLECYNALSWLSYDPCINDRRSCLPVHMLSLAQLYQAAKAFT</sequence>
<evidence type="ECO:0000256" key="4">
    <source>
        <dbReference type="ARBA" id="ARBA00022491"/>
    </source>
</evidence>
<accession>A0A3P6HFY3</accession>
<keyword evidence="7 9" id="KW-0804">Transcription</keyword>
<evidence type="ECO:0000256" key="3">
    <source>
        <dbReference type="ARBA" id="ARBA00019618"/>
    </source>
</evidence>
<comment type="function">
    <text evidence="9">Component of the Mediator complex, a coactivator involved in regulated transcription of nearly all RNA polymerase II-dependent genes. Mediator functions as a bridge to convey information from gene-specific regulatory proteins to the basal RNA polymerase II transcription machinery. Mediator is recruited to promoters by direct interactions with regulatory proteins and serves as a scaffold for the assembly of a functional preinitiation complex with RNA polymerase II and the general transcription factors.</text>
</comment>
<dbReference type="InterPro" id="IPR009401">
    <property type="entry name" value="Med13_C"/>
</dbReference>
<comment type="subunit">
    <text evidence="9">Component of the Mediator complex.</text>
</comment>
<feature type="domain" description="Mediator complex subunit Med13 C-terminal" evidence="11">
    <location>
        <begin position="326"/>
        <end position="545"/>
    </location>
</feature>
<keyword evidence="8 9" id="KW-0539">Nucleus</keyword>
<evidence type="ECO:0000259" key="12">
    <source>
        <dbReference type="Pfam" id="PF18296"/>
    </source>
</evidence>
<dbReference type="Pfam" id="PF18296">
    <property type="entry name" value="MID_MedPIWI"/>
    <property type="match status" value="1"/>
</dbReference>
<dbReference type="AlphaFoldDB" id="A0A3P6HFY3"/>
<protein>
    <recommendedName>
        <fullName evidence="3 9">Mediator of RNA polymerase II transcription subunit 13</fullName>
    </recommendedName>
</protein>
<dbReference type="PANTHER" id="PTHR48249">
    <property type="entry name" value="MEDIATOR OF RNA POLYMERASE II TRANSCRIPTION SUBUNIT 13"/>
    <property type="match status" value="1"/>
</dbReference>
<feature type="compositionally biased region" description="Gly residues" evidence="10">
    <location>
        <begin position="550"/>
        <end position="591"/>
    </location>
</feature>
<dbReference type="STRING" id="53468.A0A3P6HFY3"/>
<keyword evidence="4 9" id="KW-0678">Repressor</keyword>
<reference evidence="13 14" key="1">
    <citation type="submission" date="2018-10" db="EMBL/GenBank/DDBJ databases">
        <authorList>
            <consortium name="Pathogen Informatics"/>
        </authorList>
    </citation>
    <scope>NUCLEOTIDE SEQUENCE [LARGE SCALE GENOMIC DNA]</scope>
</reference>
<evidence type="ECO:0000256" key="10">
    <source>
        <dbReference type="SAM" id="MobiDB-lite"/>
    </source>
</evidence>
<dbReference type="GO" id="GO:0016592">
    <property type="term" value="C:mediator complex"/>
    <property type="evidence" value="ECO:0007669"/>
    <property type="project" value="InterPro"/>
</dbReference>
<keyword evidence="5 9" id="KW-0805">Transcription regulation</keyword>
<keyword evidence="6 9" id="KW-0010">Activator</keyword>
<dbReference type="InterPro" id="IPR041285">
    <property type="entry name" value="MID_MedPIWI"/>
</dbReference>
<evidence type="ECO:0000256" key="8">
    <source>
        <dbReference type="ARBA" id="ARBA00023242"/>
    </source>
</evidence>
<dbReference type="GO" id="GO:0003713">
    <property type="term" value="F:transcription coactivator activity"/>
    <property type="evidence" value="ECO:0007669"/>
    <property type="project" value="TreeGrafter"/>
</dbReference>
<comment type="subcellular location">
    <subcellularLocation>
        <location evidence="1 9">Nucleus</location>
    </subcellularLocation>
</comment>
<comment type="similarity">
    <text evidence="2 9">Belongs to the Mediator complex subunit 13 family.</text>
</comment>
<dbReference type="EMBL" id="UXSR01001080">
    <property type="protein sequence ID" value="VDD77885.1"/>
    <property type="molecule type" value="Genomic_DNA"/>
</dbReference>
<feature type="region of interest" description="Disordered" evidence="10">
    <location>
        <begin position="549"/>
        <end position="591"/>
    </location>
</feature>
<name>A0A3P6HFY3_MESCO</name>
<dbReference type="InterPro" id="IPR051139">
    <property type="entry name" value="Mediator_complx_sub13"/>
</dbReference>
<dbReference type="GO" id="GO:0045944">
    <property type="term" value="P:positive regulation of transcription by RNA polymerase II"/>
    <property type="evidence" value="ECO:0007669"/>
    <property type="project" value="TreeGrafter"/>
</dbReference>
<evidence type="ECO:0000256" key="6">
    <source>
        <dbReference type="ARBA" id="ARBA00023159"/>
    </source>
</evidence>
<dbReference type="OrthoDB" id="103819at2759"/>
<evidence type="ECO:0000256" key="9">
    <source>
        <dbReference type="RuleBase" id="RU364134"/>
    </source>
</evidence>
<evidence type="ECO:0000313" key="13">
    <source>
        <dbReference type="EMBL" id="VDD77885.1"/>
    </source>
</evidence>
<feature type="domain" description="MID" evidence="12">
    <location>
        <begin position="37"/>
        <end position="285"/>
    </location>
</feature>
<evidence type="ECO:0000313" key="14">
    <source>
        <dbReference type="Proteomes" id="UP000267029"/>
    </source>
</evidence>
<feature type="domain" description="Mediator complex subunit Med13 C-terminal" evidence="11">
    <location>
        <begin position="750"/>
        <end position="870"/>
    </location>
</feature>
<evidence type="ECO:0000256" key="5">
    <source>
        <dbReference type="ARBA" id="ARBA00023015"/>
    </source>
</evidence>
<evidence type="ECO:0000256" key="7">
    <source>
        <dbReference type="ARBA" id="ARBA00023163"/>
    </source>
</evidence>